<evidence type="ECO:0000313" key="4">
    <source>
        <dbReference type="Proteomes" id="UP000215335"/>
    </source>
</evidence>
<dbReference type="PROSITE" id="PS50825">
    <property type="entry name" value="HYR"/>
    <property type="match status" value="1"/>
</dbReference>
<proteinExistence type="predicted"/>
<dbReference type="InterPro" id="IPR003410">
    <property type="entry name" value="HYR_dom"/>
</dbReference>
<comment type="caution">
    <text evidence="3">The sequence shown here is derived from an EMBL/GenBank/DDBJ whole genome shotgun (WGS) entry which is preliminary data.</text>
</comment>
<accession>A0A232FGI6</accession>
<feature type="domain" description="HYR" evidence="2">
    <location>
        <begin position="33"/>
        <end position="120"/>
    </location>
</feature>
<dbReference type="EMBL" id="NNAY01000257">
    <property type="protein sequence ID" value="OXU29673.1"/>
    <property type="molecule type" value="Genomic_DNA"/>
</dbReference>
<keyword evidence="4" id="KW-1185">Reference proteome</keyword>
<reference evidence="3 4" key="1">
    <citation type="journal article" date="2017" name="Curr. Biol.">
        <title>The Evolution of Venom by Co-option of Single-Copy Genes.</title>
        <authorList>
            <person name="Martinson E.O."/>
            <person name="Mrinalini"/>
            <person name="Kelkar Y.D."/>
            <person name="Chang C.H."/>
            <person name="Werren J.H."/>
        </authorList>
    </citation>
    <scope>NUCLEOTIDE SEQUENCE [LARGE SCALE GENOMIC DNA]</scope>
    <source>
        <strain evidence="3 4">Alberta</strain>
        <tissue evidence="3">Whole body</tissue>
    </source>
</reference>
<dbReference type="STRING" id="543379.A0A232FGI6"/>
<keyword evidence="1" id="KW-0677">Repeat</keyword>
<name>A0A232FGI6_9HYME</name>
<sequence length="121" mass="13756">MLFRDGLARAIWVIVCEKYGINTSATERARTTTSTEAPRPYIRCPNDLDVELPPRRATARVSFPQPKTNVDWYRYVDASPAWGKQLQADLPPGLTMLTFTAWSSATNYTNACRMMIRIRGK</sequence>
<organism evidence="3 4">
    <name type="scientific">Trichomalopsis sarcophagae</name>
    <dbReference type="NCBI Taxonomy" id="543379"/>
    <lineage>
        <taxon>Eukaryota</taxon>
        <taxon>Metazoa</taxon>
        <taxon>Ecdysozoa</taxon>
        <taxon>Arthropoda</taxon>
        <taxon>Hexapoda</taxon>
        <taxon>Insecta</taxon>
        <taxon>Pterygota</taxon>
        <taxon>Neoptera</taxon>
        <taxon>Endopterygota</taxon>
        <taxon>Hymenoptera</taxon>
        <taxon>Apocrita</taxon>
        <taxon>Proctotrupomorpha</taxon>
        <taxon>Chalcidoidea</taxon>
        <taxon>Pteromalidae</taxon>
        <taxon>Pteromalinae</taxon>
        <taxon>Trichomalopsis</taxon>
    </lineage>
</organism>
<evidence type="ECO:0000313" key="3">
    <source>
        <dbReference type="EMBL" id="OXU29673.1"/>
    </source>
</evidence>
<dbReference type="AlphaFoldDB" id="A0A232FGI6"/>
<dbReference type="Proteomes" id="UP000215335">
    <property type="component" value="Unassembled WGS sequence"/>
</dbReference>
<dbReference type="OrthoDB" id="10045365at2759"/>
<evidence type="ECO:0000259" key="2">
    <source>
        <dbReference type="PROSITE" id="PS50825"/>
    </source>
</evidence>
<evidence type="ECO:0000256" key="1">
    <source>
        <dbReference type="ARBA" id="ARBA00022737"/>
    </source>
</evidence>
<protein>
    <recommendedName>
        <fullName evidence="2">HYR domain-containing protein</fullName>
    </recommendedName>
</protein>
<gene>
    <name evidence="3" type="ORF">TSAR_007144</name>
</gene>